<dbReference type="Proteomes" id="UP000763447">
    <property type="component" value="Unassembled WGS sequence"/>
</dbReference>
<keyword evidence="6" id="KW-1185">Reference proteome</keyword>
<dbReference type="Pfam" id="PF12833">
    <property type="entry name" value="HTH_18"/>
    <property type="match status" value="1"/>
</dbReference>
<dbReference type="PANTHER" id="PTHR46796">
    <property type="entry name" value="HTH-TYPE TRANSCRIPTIONAL ACTIVATOR RHAS-RELATED"/>
    <property type="match status" value="1"/>
</dbReference>
<accession>A0ABX1KXA6</accession>
<dbReference type="Gene3D" id="1.10.10.60">
    <property type="entry name" value="Homeodomain-like"/>
    <property type="match status" value="2"/>
</dbReference>
<gene>
    <name evidence="5" type="ORF">HC026_06555</name>
</gene>
<protein>
    <submittedName>
        <fullName evidence="5">AraC family transcriptional regulator</fullName>
    </submittedName>
</protein>
<evidence type="ECO:0000256" key="1">
    <source>
        <dbReference type="ARBA" id="ARBA00023015"/>
    </source>
</evidence>
<dbReference type="InterPro" id="IPR037923">
    <property type="entry name" value="HTH-like"/>
</dbReference>
<keyword evidence="3" id="KW-0804">Transcription</keyword>
<evidence type="ECO:0000259" key="4">
    <source>
        <dbReference type="PROSITE" id="PS01124"/>
    </source>
</evidence>
<dbReference type="InterPro" id="IPR050204">
    <property type="entry name" value="AraC_XylS_family_regulators"/>
</dbReference>
<dbReference type="SUPFAM" id="SSF46689">
    <property type="entry name" value="Homeodomain-like"/>
    <property type="match status" value="2"/>
</dbReference>
<dbReference type="InterPro" id="IPR018060">
    <property type="entry name" value="HTH_AraC"/>
</dbReference>
<dbReference type="InterPro" id="IPR003313">
    <property type="entry name" value="AraC-bd"/>
</dbReference>
<dbReference type="SMART" id="SM00342">
    <property type="entry name" value="HTH_ARAC"/>
    <property type="match status" value="1"/>
</dbReference>
<evidence type="ECO:0000256" key="2">
    <source>
        <dbReference type="ARBA" id="ARBA00023125"/>
    </source>
</evidence>
<proteinExistence type="predicted"/>
<dbReference type="EMBL" id="JAAXLJ010000009">
    <property type="protein sequence ID" value="NLR18584.1"/>
    <property type="molecule type" value="Genomic_DNA"/>
</dbReference>
<dbReference type="RefSeq" id="WP_168925197.1">
    <property type="nucleotide sequence ID" value="NZ_JAAXLJ010000009.1"/>
</dbReference>
<organism evidence="5 6">
    <name type="scientific">Secundilactobacillus angelensis</name>
    <dbReference type="NCBI Taxonomy" id="2722706"/>
    <lineage>
        <taxon>Bacteria</taxon>
        <taxon>Bacillati</taxon>
        <taxon>Bacillota</taxon>
        <taxon>Bacilli</taxon>
        <taxon>Lactobacillales</taxon>
        <taxon>Lactobacillaceae</taxon>
        <taxon>Secundilactobacillus</taxon>
    </lineage>
</organism>
<reference evidence="5 6" key="1">
    <citation type="submission" date="2020-04" db="EMBL/GenBank/DDBJ databases">
        <title>A novel species of genus Lactobacillus that was isolated from fermented food Zha-chili.</title>
        <authorList>
            <person name="Zhang Z."/>
        </authorList>
    </citation>
    <scope>NUCLEOTIDE SEQUENCE [LARGE SCALE GENOMIC DNA]</scope>
    <source>
        <strain evidence="6">HBUAS51383</strain>
    </source>
</reference>
<keyword evidence="1" id="KW-0805">Transcription regulation</keyword>
<dbReference type="PROSITE" id="PS01124">
    <property type="entry name" value="HTH_ARAC_FAMILY_2"/>
    <property type="match status" value="1"/>
</dbReference>
<sequence>MEDYSAYIPKNEEGKTTLQGLFFNNPSNTAKELYLYPLWGAEYEVNYTYHIDRHYMNSYILFLIEKGKLYFTFDNNQRFTASENSIVLMDCRKRNQYHAESNCRFMFFHFNGVQVQTLYDYLTQNQQHLFTSTNHLTNLFIQLMNLLSKNEFTGNDLHYSELLYEILINMTATDITELDRSILHQTPEIIKRAIAYLDTHYNDSVTIEELCRKLNISATRLSKEFKTYTSTSIHHYLMLVRLSHAQQLLTSRPDLSISEIAPMCGFHDSSHLNKTFDKEIEMTPSKFRKLCF</sequence>
<name>A0ABX1KXA6_9LACO</name>
<evidence type="ECO:0000256" key="3">
    <source>
        <dbReference type="ARBA" id="ARBA00023163"/>
    </source>
</evidence>
<evidence type="ECO:0000313" key="5">
    <source>
        <dbReference type="EMBL" id="NLR18584.1"/>
    </source>
</evidence>
<keyword evidence="2" id="KW-0238">DNA-binding</keyword>
<feature type="domain" description="HTH araC/xylS-type" evidence="4">
    <location>
        <begin position="191"/>
        <end position="290"/>
    </location>
</feature>
<comment type="caution">
    <text evidence="5">The sequence shown here is derived from an EMBL/GenBank/DDBJ whole genome shotgun (WGS) entry which is preliminary data.</text>
</comment>
<dbReference type="InterPro" id="IPR009057">
    <property type="entry name" value="Homeodomain-like_sf"/>
</dbReference>
<evidence type="ECO:0000313" key="6">
    <source>
        <dbReference type="Proteomes" id="UP000763447"/>
    </source>
</evidence>
<dbReference type="Pfam" id="PF02311">
    <property type="entry name" value="AraC_binding"/>
    <property type="match status" value="1"/>
</dbReference>
<dbReference type="SUPFAM" id="SSF51215">
    <property type="entry name" value="Regulatory protein AraC"/>
    <property type="match status" value="1"/>
</dbReference>